<evidence type="ECO:0000259" key="6">
    <source>
        <dbReference type="PROSITE" id="PS50893"/>
    </source>
</evidence>
<dbReference type="InterPro" id="IPR003593">
    <property type="entry name" value="AAA+_ATPase"/>
</dbReference>
<feature type="compositionally biased region" description="Basic and acidic residues" evidence="5">
    <location>
        <begin position="11"/>
        <end position="31"/>
    </location>
</feature>
<evidence type="ECO:0000256" key="3">
    <source>
        <dbReference type="ARBA" id="ARBA00022741"/>
    </source>
</evidence>
<feature type="domain" description="ABC transporter" evidence="6">
    <location>
        <begin position="314"/>
        <end position="551"/>
    </location>
</feature>
<dbReference type="PROSITE" id="PS00211">
    <property type="entry name" value="ABC_TRANSPORTER_1"/>
    <property type="match status" value="2"/>
</dbReference>
<feature type="region of interest" description="Disordered" evidence="5">
    <location>
        <begin position="1"/>
        <end position="38"/>
    </location>
</feature>
<dbReference type="PANTHER" id="PTHR43776:SF7">
    <property type="entry name" value="D,D-DIPEPTIDE TRANSPORT ATP-BINDING PROTEIN DDPF-RELATED"/>
    <property type="match status" value="1"/>
</dbReference>
<keyword evidence="3" id="KW-0547">Nucleotide-binding</keyword>
<evidence type="ECO:0000313" key="7">
    <source>
        <dbReference type="EMBL" id="GLW69657.1"/>
    </source>
</evidence>
<dbReference type="Proteomes" id="UP001165041">
    <property type="component" value="Unassembled WGS sequence"/>
</dbReference>
<evidence type="ECO:0000256" key="4">
    <source>
        <dbReference type="ARBA" id="ARBA00022840"/>
    </source>
</evidence>
<dbReference type="CDD" id="cd03257">
    <property type="entry name" value="ABC_NikE_OppD_transporters"/>
    <property type="match status" value="2"/>
</dbReference>
<evidence type="ECO:0000256" key="2">
    <source>
        <dbReference type="ARBA" id="ARBA00022448"/>
    </source>
</evidence>
<organism evidence="7 8">
    <name type="scientific">Kitasatospora phosalacinea</name>
    <dbReference type="NCBI Taxonomy" id="2065"/>
    <lineage>
        <taxon>Bacteria</taxon>
        <taxon>Bacillati</taxon>
        <taxon>Actinomycetota</taxon>
        <taxon>Actinomycetes</taxon>
        <taxon>Kitasatosporales</taxon>
        <taxon>Streptomycetaceae</taxon>
        <taxon>Kitasatospora</taxon>
    </lineage>
</organism>
<name>A0A9W6Q7R3_9ACTN</name>
<dbReference type="PROSITE" id="PS50893">
    <property type="entry name" value="ABC_TRANSPORTER_2"/>
    <property type="match status" value="2"/>
</dbReference>
<dbReference type="NCBIfam" id="NF007739">
    <property type="entry name" value="PRK10419.1"/>
    <property type="match status" value="2"/>
</dbReference>
<comment type="caution">
    <text evidence="7">The sequence shown here is derived from an EMBL/GenBank/DDBJ whole genome shotgun (WGS) entry which is preliminary data.</text>
</comment>
<dbReference type="InterPro" id="IPR050319">
    <property type="entry name" value="ABC_transp_ATP-bind"/>
</dbReference>
<dbReference type="SMART" id="SM00382">
    <property type="entry name" value="AAA"/>
    <property type="match status" value="2"/>
</dbReference>
<evidence type="ECO:0000256" key="1">
    <source>
        <dbReference type="ARBA" id="ARBA00005417"/>
    </source>
</evidence>
<dbReference type="InterPro" id="IPR003439">
    <property type="entry name" value="ABC_transporter-like_ATP-bd"/>
</dbReference>
<dbReference type="GO" id="GO:0005524">
    <property type="term" value="F:ATP binding"/>
    <property type="evidence" value="ECO:0007669"/>
    <property type="project" value="UniProtKB-KW"/>
</dbReference>
<accession>A0A9W6Q7R3</accession>
<dbReference type="PANTHER" id="PTHR43776">
    <property type="entry name" value="TRANSPORT ATP-BINDING PROTEIN"/>
    <property type="match status" value="1"/>
</dbReference>
<dbReference type="InterPro" id="IPR013563">
    <property type="entry name" value="Oligopep_ABC_C"/>
</dbReference>
<dbReference type="GO" id="GO:0016887">
    <property type="term" value="F:ATP hydrolysis activity"/>
    <property type="evidence" value="ECO:0007669"/>
    <property type="project" value="InterPro"/>
</dbReference>
<feature type="domain" description="ABC transporter" evidence="6">
    <location>
        <begin position="43"/>
        <end position="290"/>
    </location>
</feature>
<evidence type="ECO:0000313" key="8">
    <source>
        <dbReference type="Proteomes" id="UP001165041"/>
    </source>
</evidence>
<dbReference type="FunFam" id="3.40.50.300:FF:000016">
    <property type="entry name" value="Oligopeptide ABC transporter ATP-binding component"/>
    <property type="match status" value="1"/>
</dbReference>
<comment type="similarity">
    <text evidence="1">Belongs to the ABC transporter superfamily.</text>
</comment>
<keyword evidence="2" id="KW-0813">Transport</keyword>
<dbReference type="NCBIfam" id="NF008453">
    <property type="entry name" value="PRK11308.1"/>
    <property type="match status" value="2"/>
</dbReference>
<evidence type="ECO:0000256" key="5">
    <source>
        <dbReference type="SAM" id="MobiDB-lite"/>
    </source>
</evidence>
<gene>
    <name evidence="7" type="ORF">Kpho02_19560</name>
</gene>
<dbReference type="GO" id="GO:0015833">
    <property type="term" value="P:peptide transport"/>
    <property type="evidence" value="ECO:0007669"/>
    <property type="project" value="InterPro"/>
</dbReference>
<dbReference type="SUPFAM" id="SSF52540">
    <property type="entry name" value="P-loop containing nucleoside triphosphate hydrolases"/>
    <property type="match status" value="2"/>
</dbReference>
<dbReference type="InterPro" id="IPR027417">
    <property type="entry name" value="P-loop_NTPase"/>
</dbReference>
<keyword evidence="4 7" id="KW-0067">ATP-binding</keyword>
<sequence>MSTGAHPEQTPQRRPEPEGRTMTELIDRPPLADRPPSPTAELLRVRELGVAFGERTVVRGVDFALAPGESLGIVGESGSGKSTTALALLRMLPAGGRITGGAVELDGQDLAGLPEEALRAVRGRRIAMIFQDPMSSLNPVLSVGRQLDEALRAHGGHRAKAERASRAVELLELVGVPKAASRLGDFPHQFSGGQRQRIMIALALAHDAQVLVADEPTTALDPTVQRQILRLLARINRERGTALVVISHDLGVIAETCSRLLVMRDGEVVEQGATARLLTVPQHAYTRSLLAAVPRLDAPSRAAGNSTPGAEPLLVVRGLAKAYGPRRRRSPALESVDLDLHPGETLGLVGESGSGKSTLARALVGAHAPDAGSISFAGRPLDGRRARREIQMVFQDPYASLNPRLTVGRIIAEPLIAHKVGDRAQRQARVAELLEQVGLEASAAARSPREFSGGQRQRIGIARALAPRPSVLVCDEPVSALDVSIQAQVIDLLARLQRELGLAVLFIAHDLAVVRQVSHRIAVLHRGRIVESGPADRVVTAPEHPYTAELLAAVPSLPTPTSGSLT</sequence>
<dbReference type="AlphaFoldDB" id="A0A9W6Q7R3"/>
<dbReference type="Pfam" id="PF00005">
    <property type="entry name" value="ABC_tran"/>
    <property type="match status" value="2"/>
</dbReference>
<dbReference type="Gene3D" id="3.40.50.300">
    <property type="entry name" value="P-loop containing nucleotide triphosphate hydrolases"/>
    <property type="match status" value="2"/>
</dbReference>
<protein>
    <submittedName>
        <fullName evidence="7">ABC transporter ATP-binding protein</fullName>
    </submittedName>
</protein>
<dbReference type="GO" id="GO:0055085">
    <property type="term" value="P:transmembrane transport"/>
    <property type="evidence" value="ECO:0007669"/>
    <property type="project" value="UniProtKB-ARBA"/>
</dbReference>
<dbReference type="Pfam" id="PF08352">
    <property type="entry name" value="oligo_HPY"/>
    <property type="match status" value="2"/>
</dbReference>
<reference evidence="7" key="1">
    <citation type="submission" date="2023-02" db="EMBL/GenBank/DDBJ databases">
        <title>Kitasatospora phosalacinea NBRC 14627.</title>
        <authorList>
            <person name="Ichikawa N."/>
            <person name="Sato H."/>
            <person name="Tonouchi N."/>
        </authorList>
    </citation>
    <scope>NUCLEOTIDE SEQUENCE</scope>
    <source>
        <strain evidence="7">NBRC 14627</strain>
    </source>
</reference>
<proteinExistence type="inferred from homology"/>
<dbReference type="EMBL" id="BSSA01000005">
    <property type="protein sequence ID" value="GLW69657.1"/>
    <property type="molecule type" value="Genomic_DNA"/>
</dbReference>
<dbReference type="InterPro" id="IPR017871">
    <property type="entry name" value="ABC_transporter-like_CS"/>
</dbReference>